<dbReference type="InterPro" id="IPR013766">
    <property type="entry name" value="Thioredoxin_domain"/>
</dbReference>
<sequence length="198" mass="20544">MKSTTKILLVALGAGLLGAAAGLLMNGPGPLLRSEVGQRALQGAMSATAPPAPEGLQVAGRGDPMPTLRLPDLEGQAVELPAAYAGRPILINFWASWCGPCIEEMPELDRFAATQGDGGVQVIGIALDTPGEVAAFLEHTPVRYPILLDQPGPRDSGVQLGNPKGVLPYTALIDADGRLVKQKIGPFQHGEIEGWVGG</sequence>
<dbReference type="STRING" id="1122188.SAMN02745674_01630"/>
<dbReference type="InterPro" id="IPR013740">
    <property type="entry name" value="Redoxin"/>
</dbReference>
<dbReference type="OrthoDB" id="9796554at2"/>
<evidence type="ECO:0000313" key="3">
    <source>
        <dbReference type="Proteomes" id="UP000190061"/>
    </source>
</evidence>
<protein>
    <submittedName>
        <fullName evidence="2">Thiol-disulfide isomerase or thioredoxin</fullName>
    </submittedName>
</protein>
<dbReference type="PANTHER" id="PTHR42852">
    <property type="entry name" value="THIOL:DISULFIDE INTERCHANGE PROTEIN DSBE"/>
    <property type="match status" value="1"/>
</dbReference>
<reference evidence="2 3" key="1">
    <citation type="submission" date="2017-02" db="EMBL/GenBank/DDBJ databases">
        <authorList>
            <person name="Peterson S.W."/>
        </authorList>
    </citation>
    <scope>NUCLEOTIDE SEQUENCE [LARGE SCALE GENOMIC DNA]</scope>
    <source>
        <strain evidence="2 3">DSM 21749</strain>
    </source>
</reference>
<keyword evidence="3" id="KW-1185">Reference proteome</keyword>
<accession>A0A1T4QIB2</accession>
<dbReference type="Proteomes" id="UP000190061">
    <property type="component" value="Unassembled WGS sequence"/>
</dbReference>
<dbReference type="CDD" id="cd02966">
    <property type="entry name" value="TlpA_like_family"/>
    <property type="match status" value="1"/>
</dbReference>
<dbReference type="PROSITE" id="PS51352">
    <property type="entry name" value="THIOREDOXIN_2"/>
    <property type="match status" value="1"/>
</dbReference>
<dbReference type="EMBL" id="FUXP01000005">
    <property type="protein sequence ID" value="SKA03449.1"/>
    <property type="molecule type" value="Genomic_DNA"/>
</dbReference>
<name>A0A1T4QIB2_9GAMM</name>
<dbReference type="SUPFAM" id="SSF52833">
    <property type="entry name" value="Thioredoxin-like"/>
    <property type="match status" value="1"/>
</dbReference>
<dbReference type="Pfam" id="PF08534">
    <property type="entry name" value="Redoxin"/>
    <property type="match status" value="1"/>
</dbReference>
<keyword evidence="2" id="KW-0413">Isomerase</keyword>
<dbReference type="GO" id="GO:0016491">
    <property type="term" value="F:oxidoreductase activity"/>
    <property type="evidence" value="ECO:0007669"/>
    <property type="project" value="InterPro"/>
</dbReference>
<dbReference type="InterPro" id="IPR050553">
    <property type="entry name" value="Thioredoxin_ResA/DsbE_sf"/>
</dbReference>
<proteinExistence type="predicted"/>
<dbReference type="AlphaFoldDB" id="A0A1T4QIB2"/>
<organism evidence="2 3">
    <name type="scientific">Lysobacter spongiicola DSM 21749</name>
    <dbReference type="NCBI Taxonomy" id="1122188"/>
    <lineage>
        <taxon>Bacteria</taxon>
        <taxon>Pseudomonadati</taxon>
        <taxon>Pseudomonadota</taxon>
        <taxon>Gammaproteobacteria</taxon>
        <taxon>Lysobacterales</taxon>
        <taxon>Lysobacteraceae</taxon>
        <taxon>Novilysobacter</taxon>
    </lineage>
</organism>
<gene>
    <name evidence="2" type="ORF">SAMN02745674_01630</name>
</gene>
<dbReference type="InterPro" id="IPR036249">
    <property type="entry name" value="Thioredoxin-like_sf"/>
</dbReference>
<feature type="domain" description="Thioredoxin" evidence="1">
    <location>
        <begin position="59"/>
        <end position="198"/>
    </location>
</feature>
<evidence type="ECO:0000259" key="1">
    <source>
        <dbReference type="PROSITE" id="PS51352"/>
    </source>
</evidence>
<evidence type="ECO:0000313" key="2">
    <source>
        <dbReference type="EMBL" id="SKA03449.1"/>
    </source>
</evidence>
<dbReference type="PANTHER" id="PTHR42852:SF13">
    <property type="entry name" value="PROTEIN DIPZ"/>
    <property type="match status" value="1"/>
</dbReference>
<dbReference type="Gene3D" id="3.40.30.10">
    <property type="entry name" value="Glutaredoxin"/>
    <property type="match status" value="1"/>
</dbReference>
<dbReference type="GO" id="GO:0016853">
    <property type="term" value="F:isomerase activity"/>
    <property type="evidence" value="ECO:0007669"/>
    <property type="project" value="UniProtKB-KW"/>
</dbReference>